<evidence type="ECO:0000313" key="2">
    <source>
        <dbReference type="EMBL" id="NMO01386.1"/>
    </source>
</evidence>
<name>A0A848KRS2_9ACTN</name>
<dbReference type="InterPro" id="IPR038071">
    <property type="entry name" value="UROD/MetE-like_sf"/>
</dbReference>
<dbReference type="EMBL" id="JABBNB010000007">
    <property type="protein sequence ID" value="NMO01386.1"/>
    <property type="molecule type" value="Genomic_DNA"/>
</dbReference>
<dbReference type="GO" id="GO:0009086">
    <property type="term" value="P:methionine biosynthetic process"/>
    <property type="evidence" value="ECO:0007669"/>
    <property type="project" value="InterPro"/>
</dbReference>
<organism evidence="2 3">
    <name type="scientific">Gordonia asplenii</name>
    <dbReference type="NCBI Taxonomy" id="2725283"/>
    <lineage>
        <taxon>Bacteria</taxon>
        <taxon>Bacillati</taxon>
        <taxon>Actinomycetota</taxon>
        <taxon>Actinomycetes</taxon>
        <taxon>Mycobacteriales</taxon>
        <taxon>Gordoniaceae</taxon>
        <taxon>Gordonia</taxon>
    </lineage>
</organism>
<dbReference type="Pfam" id="PF01717">
    <property type="entry name" value="Meth_synt_2"/>
    <property type="match status" value="1"/>
</dbReference>
<dbReference type="AlphaFoldDB" id="A0A848KRS2"/>
<comment type="caution">
    <text evidence="2">The sequence shown here is derived from an EMBL/GenBank/DDBJ whole genome shotgun (WGS) entry which is preliminary data.</text>
</comment>
<dbReference type="Proteomes" id="UP000550729">
    <property type="component" value="Unassembled WGS sequence"/>
</dbReference>
<accession>A0A848KRS2</accession>
<feature type="domain" description="Cobalamin-independent methionine synthase MetE C-terminal/archaeal" evidence="1">
    <location>
        <begin position="22"/>
        <end position="316"/>
    </location>
</feature>
<gene>
    <name evidence="2" type="ORF">HH308_09180</name>
</gene>
<evidence type="ECO:0000313" key="3">
    <source>
        <dbReference type="Proteomes" id="UP000550729"/>
    </source>
</evidence>
<dbReference type="SUPFAM" id="SSF51726">
    <property type="entry name" value="UROD/MetE-like"/>
    <property type="match status" value="1"/>
</dbReference>
<dbReference type="Gene3D" id="3.20.20.210">
    <property type="match status" value="1"/>
</dbReference>
<protein>
    <submittedName>
        <fullName evidence="2">Vitamin-B12 independent methionine synthase</fullName>
    </submittedName>
</protein>
<proteinExistence type="predicted"/>
<dbReference type="InterPro" id="IPR002629">
    <property type="entry name" value="Met_Synth_C/arc"/>
</dbReference>
<keyword evidence="3" id="KW-1185">Reference proteome</keyword>
<reference evidence="2 3" key="1">
    <citation type="submission" date="2020-04" db="EMBL/GenBank/DDBJ databases">
        <title>Gordonia sp. nov. TBRC 11910.</title>
        <authorList>
            <person name="Suriyachadkun C."/>
        </authorList>
    </citation>
    <scope>NUCLEOTIDE SEQUENCE [LARGE SCALE GENOMIC DNA]</scope>
    <source>
        <strain evidence="2 3">TBRC 11910</strain>
    </source>
</reference>
<dbReference type="GO" id="GO:0003871">
    <property type="term" value="F:5-methyltetrahydropteroyltriglutamate-homocysteine S-methyltransferase activity"/>
    <property type="evidence" value="ECO:0007669"/>
    <property type="project" value="InterPro"/>
</dbReference>
<sequence>MPGTDPRSTAKLVAAELDWPFLAELPARGLGADMIGRTASVLVEIALDTARVSPGEHPTYRIAGRPGHLVSRARGYLDADLDAAEEVFERTGLRGDGRPFTITLCGPYTFAATVELASGHKVLHDRGAVRDVAASMAEGLAELAADVERRLGCAVIVQLDEPLIGAVLDGRVRPLTRLDVMPEVSAEGAAALLGSIAARVNRPVVVHSCATPRWDVLSQLSNIAVSLDVSTLDAAQYDSFGSFVDRGGRVVAGVIPTTRPSRPISVDRTSSRLADLIDRIGLPRKVLAEQVAVSPTCGLAGADQAWAGKALGIAAQIGQLCAEDPMAL</sequence>
<dbReference type="GO" id="GO:0008270">
    <property type="term" value="F:zinc ion binding"/>
    <property type="evidence" value="ECO:0007669"/>
    <property type="project" value="InterPro"/>
</dbReference>
<evidence type="ECO:0000259" key="1">
    <source>
        <dbReference type="Pfam" id="PF01717"/>
    </source>
</evidence>